<dbReference type="GO" id="GO:0045893">
    <property type="term" value="P:positive regulation of DNA-templated transcription"/>
    <property type="evidence" value="ECO:0007669"/>
    <property type="project" value="TreeGrafter"/>
</dbReference>
<accession>A0A8S1PXQ4</accession>
<dbReference type="EMBL" id="CAJJDN010000090">
    <property type="protein sequence ID" value="CAD8107946.1"/>
    <property type="molecule type" value="Genomic_DNA"/>
</dbReference>
<dbReference type="Proteomes" id="UP000692954">
    <property type="component" value="Unassembled WGS sequence"/>
</dbReference>
<protein>
    <submittedName>
        <fullName evidence="1">Uncharacterized protein</fullName>
    </submittedName>
</protein>
<keyword evidence="2" id="KW-1185">Reference proteome</keyword>
<gene>
    <name evidence="1" type="ORF">PSON_ATCC_30995.1.T0900044</name>
</gene>
<evidence type="ECO:0000313" key="2">
    <source>
        <dbReference type="Proteomes" id="UP000692954"/>
    </source>
</evidence>
<proteinExistence type="predicted"/>
<dbReference type="OrthoDB" id="293537at2759"/>
<dbReference type="PANTHER" id="PTHR15572:SF0">
    <property type="entry name" value="GLUTAMINE-RICH PROTEIN-RELATED"/>
    <property type="match status" value="1"/>
</dbReference>
<sequence>MTEKTPKFGDDDVAEALQERNFDKNKIKQVNQSLSINQTFMTENLILKNSIEFLKYLKNIVISFEQFIKSLGISFSNTQFGQKYFRCKSWNTGTKNQLQLVIDNQDQQMVQVCLHNCFETFGPNKTKIKAKGQTTLLYSSIQREFSVKYDRLTTEEKIVIFQQLLYSFNLNIFEKACEQSQEQFDKNPIIQNSYDCGSYKRMILYDNSKISVVTISVIGANRRMCGVKFSVFDVDTTQEIGVYLPTSQGEWDLRSLDKQKIKSSVENVPFAEFFLTQIIKCPITTQILFKKILKADTKNNQINSNEINNRKAFIERIDNLITCQEVLAASLN</sequence>
<dbReference type="GO" id="GO:0016514">
    <property type="term" value="C:SWI/SNF complex"/>
    <property type="evidence" value="ECO:0007669"/>
    <property type="project" value="TreeGrafter"/>
</dbReference>
<comment type="caution">
    <text evidence="1">The sequence shown here is derived from an EMBL/GenBank/DDBJ whole genome shotgun (WGS) entry which is preliminary data.</text>
</comment>
<organism evidence="1 2">
    <name type="scientific">Paramecium sonneborni</name>
    <dbReference type="NCBI Taxonomy" id="65129"/>
    <lineage>
        <taxon>Eukaryota</taxon>
        <taxon>Sar</taxon>
        <taxon>Alveolata</taxon>
        <taxon>Ciliophora</taxon>
        <taxon>Intramacronucleata</taxon>
        <taxon>Oligohymenophorea</taxon>
        <taxon>Peniculida</taxon>
        <taxon>Parameciidae</taxon>
        <taxon>Paramecium</taxon>
    </lineage>
</organism>
<name>A0A8S1PXQ4_9CILI</name>
<dbReference type="AlphaFoldDB" id="A0A8S1PXQ4"/>
<evidence type="ECO:0000313" key="1">
    <source>
        <dbReference type="EMBL" id="CAD8107946.1"/>
    </source>
</evidence>
<dbReference type="PANTHER" id="PTHR15572">
    <property type="entry name" value="GLIOMA TUMOR SUPPRESSOR CANDIDATE REGION GENE 1"/>
    <property type="match status" value="1"/>
</dbReference>
<reference evidence="1" key="1">
    <citation type="submission" date="2021-01" db="EMBL/GenBank/DDBJ databases">
        <authorList>
            <consortium name="Genoscope - CEA"/>
            <person name="William W."/>
        </authorList>
    </citation>
    <scope>NUCLEOTIDE SEQUENCE</scope>
</reference>
<dbReference type="InterPro" id="IPR052438">
    <property type="entry name" value="Chromatin_remod/trans_coact"/>
</dbReference>